<dbReference type="AlphaFoldDB" id="A0A5B7JLB7"/>
<gene>
    <name evidence="2" type="ORF">E2C01_088993</name>
</gene>
<proteinExistence type="predicted"/>
<name>A0A5B7JLB7_PORTR</name>
<dbReference type="Proteomes" id="UP000324222">
    <property type="component" value="Unassembled WGS sequence"/>
</dbReference>
<keyword evidence="3" id="KW-1185">Reference proteome</keyword>
<comment type="caution">
    <text evidence="2">The sequence shown here is derived from an EMBL/GenBank/DDBJ whole genome shotgun (WGS) entry which is preliminary data.</text>
</comment>
<reference evidence="2 3" key="1">
    <citation type="submission" date="2019-05" db="EMBL/GenBank/DDBJ databases">
        <title>Another draft genome of Portunus trituberculatus and its Hox gene families provides insights of decapod evolution.</title>
        <authorList>
            <person name="Jeong J.-H."/>
            <person name="Song I."/>
            <person name="Kim S."/>
            <person name="Choi T."/>
            <person name="Kim D."/>
            <person name="Ryu S."/>
            <person name="Kim W."/>
        </authorList>
    </citation>
    <scope>NUCLEOTIDE SEQUENCE [LARGE SCALE GENOMIC DNA]</scope>
    <source>
        <tissue evidence="2">Muscle</tissue>
    </source>
</reference>
<dbReference type="EMBL" id="VSRR010096321">
    <property type="protein sequence ID" value="MPC93848.1"/>
    <property type="molecule type" value="Genomic_DNA"/>
</dbReference>
<evidence type="ECO:0000313" key="3">
    <source>
        <dbReference type="Proteomes" id="UP000324222"/>
    </source>
</evidence>
<accession>A0A5B7JLB7</accession>
<organism evidence="2 3">
    <name type="scientific">Portunus trituberculatus</name>
    <name type="common">Swimming crab</name>
    <name type="synonym">Neptunus trituberculatus</name>
    <dbReference type="NCBI Taxonomy" id="210409"/>
    <lineage>
        <taxon>Eukaryota</taxon>
        <taxon>Metazoa</taxon>
        <taxon>Ecdysozoa</taxon>
        <taxon>Arthropoda</taxon>
        <taxon>Crustacea</taxon>
        <taxon>Multicrustacea</taxon>
        <taxon>Malacostraca</taxon>
        <taxon>Eumalacostraca</taxon>
        <taxon>Eucarida</taxon>
        <taxon>Decapoda</taxon>
        <taxon>Pleocyemata</taxon>
        <taxon>Brachyura</taxon>
        <taxon>Eubrachyura</taxon>
        <taxon>Portunoidea</taxon>
        <taxon>Portunidae</taxon>
        <taxon>Portuninae</taxon>
        <taxon>Portunus</taxon>
    </lineage>
</organism>
<protein>
    <submittedName>
        <fullName evidence="2">Uncharacterized protein</fullName>
    </submittedName>
</protein>
<evidence type="ECO:0000256" key="1">
    <source>
        <dbReference type="SAM" id="MobiDB-lite"/>
    </source>
</evidence>
<feature type="region of interest" description="Disordered" evidence="1">
    <location>
        <begin position="1"/>
        <end position="22"/>
    </location>
</feature>
<sequence length="76" mass="8480">MGDKLMQEGQSNSRESKHWPVLAAQSRSKDVWRHDLRAPECPGAIVLLLSSHALVVSLESPTQDDTAFLRVILISR</sequence>
<evidence type="ECO:0000313" key="2">
    <source>
        <dbReference type="EMBL" id="MPC93848.1"/>
    </source>
</evidence>